<name>A0ABQ4WPM5_9ASTR</name>
<gene>
    <name evidence="2" type="ORF">Tco_0628196</name>
</gene>
<dbReference type="PANTHER" id="PTHR33067">
    <property type="entry name" value="RNA-DIRECTED DNA POLYMERASE-RELATED"/>
    <property type="match status" value="1"/>
</dbReference>
<dbReference type="SUPFAM" id="SSF50630">
    <property type="entry name" value="Acid proteases"/>
    <property type="match status" value="1"/>
</dbReference>
<feature type="non-terminal residue" evidence="2">
    <location>
        <position position="390"/>
    </location>
</feature>
<evidence type="ECO:0000313" key="3">
    <source>
        <dbReference type="Proteomes" id="UP001151760"/>
    </source>
</evidence>
<keyword evidence="2" id="KW-0695">RNA-directed DNA polymerase</keyword>
<protein>
    <submittedName>
        <fullName evidence="2">Reverse transcriptase domain-containing protein</fullName>
    </submittedName>
</protein>
<feature type="compositionally biased region" description="Polar residues" evidence="1">
    <location>
        <begin position="134"/>
        <end position="149"/>
    </location>
</feature>
<proteinExistence type="predicted"/>
<feature type="region of interest" description="Disordered" evidence="1">
    <location>
        <begin position="22"/>
        <end position="85"/>
    </location>
</feature>
<dbReference type="EMBL" id="BQNB010008828">
    <property type="protein sequence ID" value="GJS54834.1"/>
    <property type="molecule type" value="Genomic_DNA"/>
</dbReference>
<organism evidence="2 3">
    <name type="scientific">Tanacetum coccineum</name>
    <dbReference type="NCBI Taxonomy" id="301880"/>
    <lineage>
        <taxon>Eukaryota</taxon>
        <taxon>Viridiplantae</taxon>
        <taxon>Streptophyta</taxon>
        <taxon>Embryophyta</taxon>
        <taxon>Tracheophyta</taxon>
        <taxon>Spermatophyta</taxon>
        <taxon>Magnoliopsida</taxon>
        <taxon>eudicotyledons</taxon>
        <taxon>Gunneridae</taxon>
        <taxon>Pentapetalae</taxon>
        <taxon>asterids</taxon>
        <taxon>campanulids</taxon>
        <taxon>Asterales</taxon>
        <taxon>Asteraceae</taxon>
        <taxon>Asteroideae</taxon>
        <taxon>Anthemideae</taxon>
        <taxon>Anthemidinae</taxon>
        <taxon>Tanacetum</taxon>
    </lineage>
</organism>
<dbReference type="InterPro" id="IPR021109">
    <property type="entry name" value="Peptidase_aspartic_dom_sf"/>
</dbReference>
<reference evidence="2" key="2">
    <citation type="submission" date="2022-01" db="EMBL/GenBank/DDBJ databases">
        <authorList>
            <person name="Yamashiro T."/>
            <person name="Shiraishi A."/>
            <person name="Satake H."/>
            <person name="Nakayama K."/>
        </authorList>
    </citation>
    <scope>NUCLEOTIDE SEQUENCE</scope>
</reference>
<reference evidence="2" key="1">
    <citation type="journal article" date="2022" name="Int. J. Mol. Sci.">
        <title>Draft Genome of Tanacetum Coccineum: Genomic Comparison of Closely Related Tanacetum-Family Plants.</title>
        <authorList>
            <person name="Yamashiro T."/>
            <person name="Shiraishi A."/>
            <person name="Nakayama K."/>
            <person name="Satake H."/>
        </authorList>
    </citation>
    <scope>NUCLEOTIDE SEQUENCE</scope>
</reference>
<dbReference type="Gene3D" id="2.40.70.10">
    <property type="entry name" value="Acid Proteases"/>
    <property type="match status" value="1"/>
</dbReference>
<dbReference type="PANTHER" id="PTHR33067:SF35">
    <property type="entry name" value="ASPARTIC PEPTIDASE DDI1-TYPE DOMAIN-CONTAINING PROTEIN"/>
    <property type="match status" value="1"/>
</dbReference>
<sequence length="390" mass="43621">MRCPWPPIGNTFNASAAASTYNQNQGYRPQGDPNYRASNQIGPPSFPPVQNNQNCFNQNHGYNQNRGNNFNQGNQNYQASPQVGPSNDLSNYMKDKMMYNNMEVMQNQIINRDGNKRKRWILRGGTGDPKVTMDNGTTDTENNQTSGSPIQVSKFMSRLLLLMPKTVIDEPVVAPKPKPSIPYPSRANKQKLREKDDILASKFEMVECSALADLGASINLMPFSVWKNLSLPEITSARMTLELADRSITRPKGVVENVFVKVGKFHYPNDFVVVDYDADPRVPLILGRPFLRTARAYSYNNSESVNQIDVIDISCEEYAQEVLRFLDNSKSGNPTPSLDPILSTSFPSLTPFEGGDFILEEIKACLTNYSITSGTDDVDFHPEGDLLQLE</sequence>
<feature type="compositionally biased region" description="Polar residues" evidence="1">
    <location>
        <begin position="36"/>
        <end position="56"/>
    </location>
</feature>
<evidence type="ECO:0000313" key="2">
    <source>
        <dbReference type="EMBL" id="GJS54834.1"/>
    </source>
</evidence>
<evidence type="ECO:0000256" key="1">
    <source>
        <dbReference type="SAM" id="MobiDB-lite"/>
    </source>
</evidence>
<keyword evidence="2" id="KW-0548">Nucleotidyltransferase</keyword>
<accession>A0ABQ4WPM5</accession>
<comment type="caution">
    <text evidence="2">The sequence shown here is derived from an EMBL/GenBank/DDBJ whole genome shotgun (WGS) entry which is preliminary data.</text>
</comment>
<dbReference type="CDD" id="cd00303">
    <property type="entry name" value="retropepsin_like"/>
    <property type="match status" value="1"/>
</dbReference>
<dbReference type="Proteomes" id="UP001151760">
    <property type="component" value="Unassembled WGS sequence"/>
</dbReference>
<feature type="region of interest" description="Disordered" evidence="1">
    <location>
        <begin position="120"/>
        <end position="149"/>
    </location>
</feature>
<dbReference type="GO" id="GO:0003964">
    <property type="term" value="F:RNA-directed DNA polymerase activity"/>
    <property type="evidence" value="ECO:0007669"/>
    <property type="project" value="UniProtKB-KW"/>
</dbReference>
<keyword evidence="3" id="KW-1185">Reference proteome</keyword>
<keyword evidence="2" id="KW-0808">Transferase</keyword>
<dbReference type="Pfam" id="PF13650">
    <property type="entry name" value="Asp_protease_2"/>
    <property type="match status" value="1"/>
</dbReference>
<feature type="compositionally biased region" description="Low complexity" evidence="1">
    <location>
        <begin position="57"/>
        <end position="78"/>
    </location>
</feature>